<sequence length="750" mass="82508">MMSGSMVKPKLERMRALKHVEYDPLHLQDNSNMTSEHEDYRANGASTKTKTLGGKPGVVPPPRMQNWNHDKSFRVRGPSDEADLDMFCSYLGISGVANLGISASDWERRKSVSSPFSPPTDQLASSPTIQPISPPTATGSLSPVDGQRPRLTIDPPYDSPVYPLEGLGRRGRLPDILGNEQRPQYGSRPQKDSPAALRAERPRMRSERGYSPVTERSLKTAESFPGGLERSTLSPVTTGAVQSAHQPEGGTSALNESAFSRKLLHTEAELRRWHSEPPEKWAEVSPSSSESTPVASMVGEPKASDRRAGIALKEPLAKQGDGDSVRHASNKEHRHSSSLAPLQWHGKHAESSSGQQEPPQEHVANEAEEGPIVVDPVVPVPSEDRATEQTASVVPAENSATEQTACDEFVSDASNEPSWNSWKKGDLLGSGSFGTVYEAVGDNGCFFAVKEVSLSEQDSQAKQAILQLEQEITLLRKFQHDNIVQYLGTQMEVDKLYIFLELVSKGSLASVYRKYGVMFPDQVRRYTQQILRGLKYLHDRHIVHRDIKCANILVDVNGVVKLADFGMAKQVAKLDMLKSCKGSAYWMAPEVIDPKKSYNVAADIWSLGCTVLEMATGSPPFGDLEWLRVLWKVGHGEVPPIPETLPPAMIDFIAGCLEVNVMKRPTVDMLLVHPFVTGMPELGLPRFVGPAGLPNIEEQTSLELTIGTETVEEESTNSVVVVRRQVHSMRTRRSEFSMSSLPEEPHQSHS</sequence>
<evidence type="ECO:0000256" key="5">
    <source>
        <dbReference type="ARBA" id="ARBA00022741"/>
    </source>
</evidence>
<dbReference type="PANTHER" id="PTHR48016:SF29">
    <property type="entry name" value="MITOGEN-ACTIVATED PROTEIN KINASE KINASE KINASE 1-RELATED"/>
    <property type="match status" value="1"/>
</dbReference>
<gene>
    <name evidence="13" type="ORF">CSSPJE1EN2_LOCUS3524</name>
</gene>
<proteinExistence type="inferred from homology"/>
<feature type="compositionally biased region" description="Polar residues" evidence="11">
    <location>
        <begin position="112"/>
        <end position="123"/>
    </location>
</feature>
<feature type="compositionally biased region" description="Basic and acidic residues" evidence="11">
    <location>
        <begin position="264"/>
        <end position="282"/>
    </location>
</feature>
<keyword evidence="6" id="KW-0418">Kinase</keyword>
<keyword evidence="5 10" id="KW-0547">Nucleotide-binding</keyword>
<feature type="compositionally biased region" description="Low complexity" evidence="11">
    <location>
        <begin position="124"/>
        <end position="138"/>
    </location>
</feature>
<feature type="compositionally biased region" description="Low complexity" evidence="11">
    <location>
        <begin position="283"/>
        <end position="296"/>
    </location>
</feature>
<keyword evidence="3" id="KW-0723">Serine/threonine-protein kinase</keyword>
<dbReference type="PROSITE" id="PS00107">
    <property type="entry name" value="PROTEIN_KINASE_ATP"/>
    <property type="match status" value="1"/>
</dbReference>
<dbReference type="InterPro" id="IPR050538">
    <property type="entry name" value="MAP_kinase_kinase_kinase"/>
</dbReference>
<evidence type="ECO:0000259" key="12">
    <source>
        <dbReference type="PROSITE" id="PS50011"/>
    </source>
</evidence>
<feature type="region of interest" description="Disordered" evidence="11">
    <location>
        <begin position="110"/>
        <end position="378"/>
    </location>
</feature>
<comment type="catalytic activity">
    <reaction evidence="8">
        <text>L-threonyl-[protein] + ATP = O-phospho-L-threonyl-[protein] + ADP + H(+)</text>
        <dbReference type="Rhea" id="RHEA:46608"/>
        <dbReference type="Rhea" id="RHEA-COMP:11060"/>
        <dbReference type="Rhea" id="RHEA-COMP:11605"/>
        <dbReference type="ChEBI" id="CHEBI:15378"/>
        <dbReference type="ChEBI" id="CHEBI:30013"/>
        <dbReference type="ChEBI" id="CHEBI:30616"/>
        <dbReference type="ChEBI" id="CHEBI:61977"/>
        <dbReference type="ChEBI" id="CHEBI:456216"/>
        <dbReference type="EC" id="2.7.11.25"/>
    </reaction>
</comment>
<feature type="region of interest" description="Disordered" evidence="11">
    <location>
        <begin position="383"/>
        <end position="402"/>
    </location>
</feature>
<feature type="compositionally biased region" description="Basic and acidic residues" evidence="11">
    <location>
        <begin position="320"/>
        <end position="331"/>
    </location>
</feature>
<reference evidence="13" key="1">
    <citation type="submission" date="2024-03" db="EMBL/GenBank/DDBJ databases">
        <authorList>
            <consortium name="ELIXIR-Norway"/>
            <consortium name="Elixir Norway"/>
        </authorList>
    </citation>
    <scope>NUCLEOTIDE SEQUENCE</scope>
</reference>
<evidence type="ECO:0000256" key="9">
    <source>
        <dbReference type="ARBA" id="ARBA00048329"/>
    </source>
</evidence>
<evidence type="ECO:0000256" key="2">
    <source>
        <dbReference type="ARBA" id="ARBA00012406"/>
    </source>
</evidence>
<dbReference type="InterPro" id="IPR017441">
    <property type="entry name" value="Protein_kinase_ATP_BS"/>
</dbReference>
<dbReference type="EC" id="2.7.11.25" evidence="2"/>
<dbReference type="EMBL" id="OZ023712">
    <property type="protein sequence ID" value="CAK9860529.1"/>
    <property type="molecule type" value="Genomic_DNA"/>
</dbReference>
<keyword evidence="4" id="KW-0808">Transferase</keyword>
<evidence type="ECO:0000256" key="1">
    <source>
        <dbReference type="ARBA" id="ARBA00006529"/>
    </source>
</evidence>
<name>A0ABP1ADD8_9BRYO</name>
<comment type="similarity">
    <text evidence="1">Belongs to the protein kinase superfamily. STE Ser/Thr protein kinase family. MAP kinase kinase kinase subfamily.</text>
</comment>
<dbReference type="InterPro" id="IPR008271">
    <property type="entry name" value="Ser/Thr_kinase_AS"/>
</dbReference>
<evidence type="ECO:0000256" key="3">
    <source>
        <dbReference type="ARBA" id="ARBA00022527"/>
    </source>
</evidence>
<feature type="region of interest" description="Disordered" evidence="11">
    <location>
        <begin position="27"/>
        <end position="69"/>
    </location>
</feature>
<dbReference type="Proteomes" id="UP001497522">
    <property type="component" value="Chromosome 11"/>
</dbReference>
<evidence type="ECO:0000256" key="6">
    <source>
        <dbReference type="ARBA" id="ARBA00022777"/>
    </source>
</evidence>
<feature type="compositionally biased region" description="Basic and acidic residues" evidence="11">
    <location>
        <begin position="198"/>
        <end position="208"/>
    </location>
</feature>
<comment type="catalytic activity">
    <reaction evidence="9">
        <text>L-seryl-[protein] + ATP = O-phospho-L-seryl-[protein] + ADP + H(+)</text>
        <dbReference type="Rhea" id="RHEA:17989"/>
        <dbReference type="Rhea" id="RHEA-COMP:9863"/>
        <dbReference type="Rhea" id="RHEA-COMP:11604"/>
        <dbReference type="ChEBI" id="CHEBI:15378"/>
        <dbReference type="ChEBI" id="CHEBI:29999"/>
        <dbReference type="ChEBI" id="CHEBI:30616"/>
        <dbReference type="ChEBI" id="CHEBI:83421"/>
        <dbReference type="ChEBI" id="CHEBI:456216"/>
        <dbReference type="EC" id="2.7.11.25"/>
    </reaction>
</comment>
<dbReference type="SUPFAM" id="SSF56112">
    <property type="entry name" value="Protein kinase-like (PK-like)"/>
    <property type="match status" value="1"/>
</dbReference>
<feature type="compositionally biased region" description="Polar residues" evidence="11">
    <location>
        <begin position="231"/>
        <end position="245"/>
    </location>
</feature>
<evidence type="ECO:0000313" key="14">
    <source>
        <dbReference type="Proteomes" id="UP001497522"/>
    </source>
</evidence>
<feature type="binding site" evidence="10">
    <location>
        <position position="450"/>
    </location>
    <ligand>
        <name>ATP</name>
        <dbReference type="ChEBI" id="CHEBI:30616"/>
    </ligand>
</feature>
<evidence type="ECO:0000256" key="11">
    <source>
        <dbReference type="SAM" id="MobiDB-lite"/>
    </source>
</evidence>
<dbReference type="SMART" id="SM00220">
    <property type="entry name" value="S_TKc"/>
    <property type="match status" value="1"/>
</dbReference>
<evidence type="ECO:0000256" key="7">
    <source>
        <dbReference type="ARBA" id="ARBA00022840"/>
    </source>
</evidence>
<feature type="compositionally biased region" description="Polar residues" evidence="11">
    <location>
        <begin position="388"/>
        <end position="402"/>
    </location>
</feature>
<dbReference type="Gene3D" id="1.10.510.10">
    <property type="entry name" value="Transferase(Phosphotransferase) domain 1"/>
    <property type="match status" value="1"/>
</dbReference>
<evidence type="ECO:0000256" key="10">
    <source>
        <dbReference type="PROSITE-ProRule" id="PRU10141"/>
    </source>
</evidence>
<keyword evidence="7 10" id="KW-0067">ATP-binding</keyword>
<dbReference type="PROSITE" id="PS00108">
    <property type="entry name" value="PROTEIN_KINASE_ST"/>
    <property type="match status" value="1"/>
</dbReference>
<evidence type="ECO:0000256" key="4">
    <source>
        <dbReference type="ARBA" id="ARBA00022679"/>
    </source>
</evidence>
<evidence type="ECO:0000313" key="13">
    <source>
        <dbReference type="EMBL" id="CAK9860529.1"/>
    </source>
</evidence>
<evidence type="ECO:0000256" key="8">
    <source>
        <dbReference type="ARBA" id="ARBA00047559"/>
    </source>
</evidence>
<protein>
    <recommendedName>
        <fullName evidence="2">mitogen-activated protein kinase kinase kinase</fullName>
        <ecNumber evidence="2">2.7.11.25</ecNumber>
    </recommendedName>
</protein>
<dbReference type="InterPro" id="IPR011009">
    <property type="entry name" value="Kinase-like_dom_sf"/>
</dbReference>
<dbReference type="PANTHER" id="PTHR48016">
    <property type="entry name" value="MAP KINASE KINASE KINASE SSK2-RELATED-RELATED"/>
    <property type="match status" value="1"/>
</dbReference>
<organism evidence="13 14">
    <name type="scientific">Sphagnum jensenii</name>
    <dbReference type="NCBI Taxonomy" id="128206"/>
    <lineage>
        <taxon>Eukaryota</taxon>
        <taxon>Viridiplantae</taxon>
        <taxon>Streptophyta</taxon>
        <taxon>Embryophyta</taxon>
        <taxon>Bryophyta</taxon>
        <taxon>Sphagnophytina</taxon>
        <taxon>Sphagnopsida</taxon>
        <taxon>Sphagnales</taxon>
        <taxon>Sphagnaceae</taxon>
        <taxon>Sphagnum</taxon>
    </lineage>
</organism>
<dbReference type="PROSITE" id="PS50011">
    <property type="entry name" value="PROTEIN_KINASE_DOM"/>
    <property type="match status" value="1"/>
</dbReference>
<feature type="domain" description="Protein kinase" evidence="12">
    <location>
        <begin position="422"/>
        <end position="676"/>
    </location>
</feature>
<dbReference type="InterPro" id="IPR000719">
    <property type="entry name" value="Prot_kinase_dom"/>
</dbReference>
<keyword evidence="14" id="KW-1185">Reference proteome</keyword>
<accession>A0ABP1ADD8</accession>
<dbReference type="Pfam" id="PF00069">
    <property type="entry name" value="Pkinase"/>
    <property type="match status" value="1"/>
</dbReference>